<dbReference type="PANTHER" id="PTHR12864">
    <property type="entry name" value="RAN BINDING PROTEIN 9-RELATED"/>
    <property type="match status" value="1"/>
</dbReference>
<feature type="region of interest" description="Disordered" evidence="4">
    <location>
        <begin position="248"/>
        <end position="287"/>
    </location>
</feature>
<evidence type="ECO:0000256" key="2">
    <source>
        <dbReference type="ARBA" id="ARBA00017917"/>
    </source>
</evidence>
<evidence type="ECO:0000256" key="4">
    <source>
        <dbReference type="SAM" id="MobiDB-lite"/>
    </source>
</evidence>
<evidence type="ECO:0000313" key="6">
    <source>
        <dbReference type="EMBL" id="KAK5085525.1"/>
    </source>
</evidence>
<gene>
    <name evidence="6" type="ORF">LTR05_004810</name>
</gene>
<sequence length="287" mass="31911">MASLAASSASPSRSLFERTMETINIPKQDVNLLVMNFLIQEGYPAAAARFAEEASLEVKDENDLMTERVSIRDAIFRGDLQSAIEDINDIDPQLLDGNKSLHFALLRLQLIELIKKMFDGPENEKPQLFGTAVTFAQQNLAPYTPQSEKYKSDLERAMALLIIPKEAWQSKSQTHNEQISAFGPLGDLIDPSLKIEVARDVNAAILRSQGRSDHSTIHRILQTRVWAEDLARDKGIDLPADMGIDLWDAPADSQSQNGNNGDIQMAEDESTGADPVHRYTNLHESAR</sequence>
<dbReference type="EMBL" id="JAVRRJ010000004">
    <property type="protein sequence ID" value="KAK5085525.1"/>
    <property type="molecule type" value="Genomic_DNA"/>
</dbReference>
<keyword evidence="7" id="KW-1185">Reference proteome</keyword>
<dbReference type="SMART" id="SM00757">
    <property type="entry name" value="CRA"/>
    <property type="match status" value="1"/>
</dbReference>
<comment type="function">
    <text evidence="1">Involved in the proteasome-dependent degradation of fructose-1,6-bisphosphatase.</text>
</comment>
<evidence type="ECO:0000256" key="3">
    <source>
        <dbReference type="ARBA" id="ARBA00018741"/>
    </source>
</evidence>
<name>A0AAN7T0M9_9EURO</name>
<accession>A0AAN7T0M9</accession>
<dbReference type="InterPro" id="IPR024964">
    <property type="entry name" value="CTLH/CRA"/>
</dbReference>
<evidence type="ECO:0000256" key="1">
    <source>
        <dbReference type="ARBA" id="ARBA00002343"/>
    </source>
</evidence>
<dbReference type="InterPro" id="IPR006595">
    <property type="entry name" value="CTLH_C"/>
</dbReference>
<dbReference type="InterPro" id="IPR050618">
    <property type="entry name" value="Ubq-SigPath_Reg"/>
</dbReference>
<reference evidence="6 7" key="1">
    <citation type="submission" date="2023-08" db="EMBL/GenBank/DDBJ databases">
        <title>Black Yeasts Isolated from many extreme environments.</title>
        <authorList>
            <person name="Coleine C."/>
            <person name="Stajich J.E."/>
            <person name="Selbmann L."/>
        </authorList>
    </citation>
    <scope>NUCLEOTIDE SEQUENCE [LARGE SCALE GENOMIC DNA]</scope>
    <source>
        <strain evidence="6 7">CCFEE 5910</strain>
    </source>
</reference>
<dbReference type="PROSITE" id="PS50897">
    <property type="entry name" value="CTLH"/>
    <property type="match status" value="1"/>
</dbReference>
<dbReference type="InterPro" id="IPR006594">
    <property type="entry name" value="LisH"/>
</dbReference>
<protein>
    <recommendedName>
        <fullName evidence="3">Protein FYV10</fullName>
    </recommendedName>
    <alternativeName>
        <fullName evidence="2">Protein fyv10</fullName>
    </alternativeName>
</protein>
<organism evidence="6 7">
    <name type="scientific">Lithohypha guttulata</name>
    <dbReference type="NCBI Taxonomy" id="1690604"/>
    <lineage>
        <taxon>Eukaryota</taxon>
        <taxon>Fungi</taxon>
        <taxon>Dikarya</taxon>
        <taxon>Ascomycota</taxon>
        <taxon>Pezizomycotina</taxon>
        <taxon>Eurotiomycetes</taxon>
        <taxon>Chaetothyriomycetidae</taxon>
        <taxon>Chaetothyriales</taxon>
        <taxon>Trichomeriaceae</taxon>
        <taxon>Lithohypha</taxon>
    </lineage>
</organism>
<dbReference type="SMART" id="SM00667">
    <property type="entry name" value="LisH"/>
    <property type="match status" value="1"/>
</dbReference>
<dbReference type="InterPro" id="IPR013144">
    <property type="entry name" value="CRA_dom"/>
</dbReference>
<dbReference type="Pfam" id="PF10607">
    <property type="entry name" value="CTLH"/>
    <property type="match status" value="1"/>
</dbReference>
<feature type="compositionally biased region" description="Polar residues" evidence="4">
    <location>
        <begin position="252"/>
        <end position="262"/>
    </location>
</feature>
<evidence type="ECO:0000259" key="5">
    <source>
        <dbReference type="PROSITE" id="PS50897"/>
    </source>
</evidence>
<dbReference type="AlphaFoldDB" id="A0AAN7T0M9"/>
<feature type="domain" description="CTLH" evidence="5">
    <location>
        <begin position="71"/>
        <end position="121"/>
    </location>
</feature>
<evidence type="ECO:0000313" key="7">
    <source>
        <dbReference type="Proteomes" id="UP001309876"/>
    </source>
</evidence>
<dbReference type="Pfam" id="PF08513">
    <property type="entry name" value="LisH"/>
    <property type="match status" value="1"/>
</dbReference>
<dbReference type="PROSITE" id="PS50896">
    <property type="entry name" value="LISH"/>
    <property type="match status" value="1"/>
</dbReference>
<dbReference type="Proteomes" id="UP001309876">
    <property type="component" value="Unassembled WGS sequence"/>
</dbReference>
<comment type="caution">
    <text evidence="6">The sequence shown here is derived from an EMBL/GenBank/DDBJ whole genome shotgun (WGS) entry which is preliminary data.</text>
</comment>
<dbReference type="SMART" id="SM00668">
    <property type="entry name" value="CTLH"/>
    <property type="match status" value="1"/>
</dbReference>
<proteinExistence type="predicted"/>